<feature type="region of interest" description="Disordered" evidence="1">
    <location>
        <begin position="734"/>
        <end position="782"/>
    </location>
</feature>
<dbReference type="Gene3D" id="1.25.40.10">
    <property type="entry name" value="Tetratricopeptide repeat domain"/>
    <property type="match status" value="1"/>
</dbReference>
<dbReference type="Gene3D" id="1.10.287.1490">
    <property type="match status" value="1"/>
</dbReference>
<evidence type="ECO:0000259" key="2">
    <source>
        <dbReference type="Pfam" id="PF01471"/>
    </source>
</evidence>
<evidence type="ECO:0000313" key="3">
    <source>
        <dbReference type="EMBL" id="VDS03558.1"/>
    </source>
</evidence>
<feature type="domain" description="Peptidoglycan binding-like" evidence="2">
    <location>
        <begin position="1136"/>
        <end position="1188"/>
    </location>
</feature>
<evidence type="ECO:0000313" key="4">
    <source>
        <dbReference type="Proteomes" id="UP000268844"/>
    </source>
</evidence>
<dbReference type="SUPFAM" id="SSF47090">
    <property type="entry name" value="PGBD-like"/>
    <property type="match status" value="1"/>
</dbReference>
<dbReference type="InterPro" id="IPR050767">
    <property type="entry name" value="Sel1_AlgK"/>
</dbReference>
<feature type="region of interest" description="Disordered" evidence="1">
    <location>
        <begin position="577"/>
        <end position="674"/>
    </location>
</feature>
<evidence type="ECO:0000256" key="1">
    <source>
        <dbReference type="SAM" id="MobiDB-lite"/>
    </source>
</evidence>
<feature type="compositionally biased region" description="Low complexity" evidence="1">
    <location>
        <begin position="734"/>
        <end position="748"/>
    </location>
</feature>
<dbReference type="SUPFAM" id="SSF81901">
    <property type="entry name" value="HCP-like"/>
    <property type="match status" value="1"/>
</dbReference>
<feature type="compositionally biased region" description="Low complexity" evidence="1">
    <location>
        <begin position="604"/>
        <end position="628"/>
    </location>
</feature>
<feature type="compositionally biased region" description="Polar residues" evidence="1">
    <location>
        <begin position="820"/>
        <end position="845"/>
    </location>
</feature>
<feature type="region of interest" description="Disordered" evidence="1">
    <location>
        <begin position="820"/>
        <end position="846"/>
    </location>
</feature>
<dbReference type="Pfam" id="PF01471">
    <property type="entry name" value="PG_binding_1"/>
    <property type="match status" value="1"/>
</dbReference>
<dbReference type="InterPro" id="IPR036365">
    <property type="entry name" value="PGBD-like_sf"/>
</dbReference>
<organism evidence="3 4">
    <name type="scientific">Devosia equisanguinis</name>
    <dbReference type="NCBI Taxonomy" id="2490941"/>
    <lineage>
        <taxon>Bacteria</taxon>
        <taxon>Pseudomonadati</taxon>
        <taxon>Pseudomonadota</taxon>
        <taxon>Alphaproteobacteria</taxon>
        <taxon>Hyphomicrobiales</taxon>
        <taxon>Devosiaceae</taxon>
        <taxon>Devosia</taxon>
    </lineage>
</organism>
<dbReference type="Pfam" id="PF08238">
    <property type="entry name" value="Sel1"/>
    <property type="match status" value="4"/>
</dbReference>
<name>A0A447I844_9HYPH</name>
<accession>A0A447I844</accession>
<dbReference type="PANTHER" id="PTHR11102">
    <property type="entry name" value="SEL-1-LIKE PROTEIN"/>
    <property type="match status" value="1"/>
</dbReference>
<dbReference type="PANTHER" id="PTHR11102:SF160">
    <property type="entry name" value="ERAD-ASSOCIATED E3 UBIQUITIN-PROTEIN LIGASE COMPONENT HRD3"/>
    <property type="match status" value="1"/>
</dbReference>
<dbReference type="OrthoDB" id="5295703at2"/>
<proteinExistence type="predicted"/>
<dbReference type="InterPro" id="IPR002477">
    <property type="entry name" value="Peptidoglycan-bd-like"/>
</dbReference>
<feature type="compositionally biased region" description="Basic and acidic residues" evidence="1">
    <location>
        <begin position="750"/>
        <end position="765"/>
    </location>
</feature>
<dbReference type="RefSeq" id="WP_126149153.1">
    <property type="nucleotide sequence ID" value="NZ_JBHTMH010000001.1"/>
</dbReference>
<reference evidence="3 4" key="1">
    <citation type="submission" date="2018-12" db="EMBL/GenBank/DDBJ databases">
        <authorList>
            <person name="Criscuolo A."/>
        </authorList>
    </citation>
    <scope>NUCLEOTIDE SEQUENCE [LARGE SCALE GENOMIC DNA]</scope>
    <source>
        <strain evidence="3">ACIP1116281</strain>
    </source>
</reference>
<feature type="region of interest" description="Disordered" evidence="1">
    <location>
        <begin position="861"/>
        <end position="907"/>
    </location>
</feature>
<sequence>MARAYPNPDYADTAHDPSAGEWHALRGELVALLDQVESRYGQVEAPEPAMSGLAQRVRHLRDQVGGSPESSSRRRDALRSVKRAVDRFNERDAGPLAEPQDDLTAAIAEIRSRQGPMTLAANGRRASDIVPDFRELGGLIGGMSQRLERLEGELKTQRSNGGHVREVASQVEQLTHVVELLAGAVGETGQVKRLETQIAALGAMIEDAPKVDLGAVNARLDDVSATVAKLAELQAQQMEREIDRETLRASQPRTDAADKLAPAMHSIEESVRNVYDRIDAIERNVALSSGDFERLTSEMAAFTQAMKDNGAAPSTLMNRIESLAERLEGIDSSDGEVHALKGDIAALRGAIMQTMEPRFLRLESQIEALSDKLSPVDTSMVENQLKSLMTRMDDAGAQLDGLARLYSAVEDRPDFESLASLVAERTSEAMARKVPAPVAMFGPESLKSIEDRLSGLIRSAGKTPDYEALADLVATRTSEAVARSAPLTQRQGSDTQIDALEQRMTALLNTTGKDTSERLARLEAVLSGRIEGTATPPRPAKQQPARVAAFETDEALDSELRAEEQKNALDSMLANLSRDRSDSMPNNPADDKPLVDPGFKDTAPVRSALAAKAAARPRPAAEVPASVSQPAAPRFDPNQVERPPRPQSSFASTERDPFAPPASSAAPLMGNAEPVVPASSTSTFVAAARRAQRARQEQTAAPVETNSLFGRALARVMPKKDAGAETDAAVAMSAAAAPPVEAVTAPVAKPRREPKPPKPPKEPKAPKVKQAPIDADSGEASESFLTRHRRPLLLAATLVAVSMLALNLVMQRMSTNSAPAALASQSSTAPEASSNPPASDDQSSVPPRVIDMIDTTAVGSINPGAPMTFSRAATTPPMPPSLLIDASSAAESSDPTVPPGAAANTAPETFELPPEALGPEPLRQAAADGDARAQFEIAAIYTEGRAVEQNYGEAAKWYERSAAQGFVPAQYRLGNLYEAGTGVEKDVEQARLWYQRAAEAGNRMAMHNLAALYAGGQLGDQQFESAAEWFTQAANRGMTDSQFNLGMLYARGLGVEQDFEQSYKWFSLAARSGDKDAAQARDDIAKSLTAEAVGRVNDTVKAWSPQSIELAANFAPIGTWMSTFDPGEAIANKDVVLRVQQALNRLGFDVGSPDGLPGPKTMQAIRDFERGTGMSESGKVNPRLLAVLGSQPV</sequence>
<dbReference type="InterPro" id="IPR011990">
    <property type="entry name" value="TPR-like_helical_dom_sf"/>
</dbReference>
<protein>
    <submittedName>
        <fullName evidence="3">Localization factor PodJL</fullName>
    </submittedName>
</protein>
<dbReference type="InterPro" id="IPR036366">
    <property type="entry name" value="PGBDSf"/>
</dbReference>
<dbReference type="AlphaFoldDB" id="A0A447I844"/>
<dbReference type="EMBL" id="UZWD01000009">
    <property type="protein sequence ID" value="VDS03558.1"/>
    <property type="molecule type" value="Genomic_DNA"/>
</dbReference>
<gene>
    <name evidence="3" type="primary">podJ_1</name>
    <name evidence="3" type="ORF">DEVEQU_00682</name>
</gene>
<dbReference type="SMART" id="SM00671">
    <property type="entry name" value="SEL1"/>
    <property type="match status" value="4"/>
</dbReference>
<dbReference type="Proteomes" id="UP000268844">
    <property type="component" value="Unassembled WGS sequence"/>
</dbReference>
<dbReference type="Gene3D" id="1.10.101.10">
    <property type="entry name" value="PGBD-like superfamily/PGBD"/>
    <property type="match status" value="1"/>
</dbReference>
<dbReference type="InterPro" id="IPR006597">
    <property type="entry name" value="Sel1-like"/>
</dbReference>
<keyword evidence="4" id="KW-1185">Reference proteome</keyword>